<dbReference type="RefSeq" id="XP_064700434.1">
    <property type="nucleotide sequence ID" value="XM_064853976.1"/>
</dbReference>
<feature type="region of interest" description="Disordered" evidence="1">
    <location>
        <begin position="1"/>
        <end position="32"/>
    </location>
</feature>
<comment type="caution">
    <text evidence="2">The sequence shown here is derived from an EMBL/GenBank/DDBJ whole genome shotgun (WGS) entry which is preliminary data.</text>
</comment>
<organism evidence="2 3">
    <name type="scientific">Exophiala bonariae</name>
    <dbReference type="NCBI Taxonomy" id="1690606"/>
    <lineage>
        <taxon>Eukaryota</taxon>
        <taxon>Fungi</taxon>
        <taxon>Dikarya</taxon>
        <taxon>Ascomycota</taxon>
        <taxon>Pezizomycotina</taxon>
        <taxon>Eurotiomycetes</taxon>
        <taxon>Chaetothyriomycetidae</taxon>
        <taxon>Chaetothyriales</taxon>
        <taxon>Herpotrichiellaceae</taxon>
        <taxon>Exophiala</taxon>
    </lineage>
</organism>
<evidence type="ECO:0008006" key="4">
    <source>
        <dbReference type="Google" id="ProtNLM"/>
    </source>
</evidence>
<evidence type="ECO:0000256" key="1">
    <source>
        <dbReference type="SAM" id="MobiDB-lite"/>
    </source>
</evidence>
<proteinExistence type="predicted"/>
<gene>
    <name evidence="2" type="ORF">LTR84_010439</name>
</gene>
<dbReference type="Proteomes" id="UP001358417">
    <property type="component" value="Unassembled WGS sequence"/>
</dbReference>
<accession>A0AAV9MTG5</accession>
<evidence type="ECO:0000313" key="3">
    <source>
        <dbReference type="Proteomes" id="UP001358417"/>
    </source>
</evidence>
<evidence type="ECO:0000313" key="2">
    <source>
        <dbReference type="EMBL" id="KAK5044783.1"/>
    </source>
</evidence>
<reference evidence="2 3" key="1">
    <citation type="submission" date="2023-08" db="EMBL/GenBank/DDBJ databases">
        <title>Black Yeasts Isolated from many extreme environments.</title>
        <authorList>
            <person name="Coleine C."/>
            <person name="Stajich J.E."/>
            <person name="Selbmann L."/>
        </authorList>
    </citation>
    <scope>NUCLEOTIDE SEQUENCE [LARGE SCALE GENOMIC DNA]</scope>
    <source>
        <strain evidence="2 3">CCFEE 5792</strain>
    </source>
</reference>
<dbReference type="GeneID" id="89978597"/>
<sequence>MAPDPAEDRSKQDPPPTTPAEPDGQGTTHEKEQVVEVLHDSVSVIPVPDKTLAAAAAAAEKVSLSDNTTTPPDARATEPEKKQAAETQYVGLVSSSDDEGISLAVENLILDESTTTGDGVKPSNDEATLLGLPYEIRKKILKYLLSTELQEHRRTGYHHQTDHLDFERTTQIDDELHDAMFCYSQYFFDHHAVFTKGHELSFNVLWTCKQLLDEGSSVLLEDNKSVALWFPGWPGDIGNMIKHFIAQSGIQTSWENPGILKPFLKKRGRPTIEISMEIEGWDCDPTNVIIIPLENLSSLCQALSGYRSYFNDYYSMILSEEYHSDDESFGDVDHSYELGFSIQIRTTKIPAFRKRGFRSIVENLQVNILDWIGDSIFSIRCIVTRAPDKIQVQVRNWIQEQPTIDSMTAKAWESKIVQRLIQRFRNAEKKFLSDDMAEACPSFVQLQALIAFTMMGRVWEDEKRWILMNLATSNRIYLGLTLVKTAPKVGKPAHDGIGEFASNDYIYQVNSAAVYLPSSFPHPSHLQPWKSPHPESRKARVFFAKARIASAFPLSSAHRRLCPRYLRDLMESIARFKVIEPSKASVDCDELEELVDTDDVTRGELEAASDGINKIILDIFGPLTPAKLTA</sequence>
<feature type="compositionally biased region" description="Basic and acidic residues" evidence="1">
    <location>
        <begin position="1"/>
        <end position="12"/>
    </location>
</feature>
<dbReference type="AlphaFoldDB" id="A0AAV9MTG5"/>
<feature type="region of interest" description="Disordered" evidence="1">
    <location>
        <begin position="59"/>
        <end position="86"/>
    </location>
</feature>
<feature type="compositionally biased region" description="Basic and acidic residues" evidence="1">
    <location>
        <begin position="75"/>
        <end position="84"/>
    </location>
</feature>
<name>A0AAV9MTG5_9EURO</name>
<protein>
    <recommendedName>
        <fullName evidence="4">F-box domain-containing protein</fullName>
    </recommendedName>
</protein>
<dbReference type="EMBL" id="JAVRRD010000043">
    <property type="protein sequence ID" value="KAK5044783.1"/>
    <property type="molecule type" value="Genomic_DNA"/>
</dbReference>
<keyword evidence="3" id="KW-1185">Reference proteome</keyword>